<dbReference type="Proteomes" id="UP000241868">
    <property type="component" value="Unassembled WGS sequence"/>
</dbReference>
<organism evidence="2 3">
    <name type="scientific">Neisseria iguanae</name>
    <dbReference type="NCBI Taxonomy" id="90242"/>
    <lineage>
        <taxon>Bacteria</taxon>
        <taxon>Pseudomonadati</taxon>
        <taxon>Pseudomonadota</taxon>
        <taxon>Betaproteobacteria</taxon>
        <taxon>Neisseriales</taxon>
        <taxon>Neisseriaceae</taxon>
        <taxon>Neisseria</taxon>
    </lineage>
</organism>
<evidence type="ECO:0000259" key="1">
    <source>
        <dbReference type="Pfam" id="PF13490"/>
    </source>
</evidence>
<keyword evidence="3" id="KW-1185">Reference proteome</keyword>
<accession>A0A2P7U257</accession>
<name>A0A2P7U257_9NEIS</name>
<protein>
    <recommendedName>
        <fullName evidence="1">Putative zinc-finger domain-containing protein</fullName>
    </recommendedName>
</protein>
<gene>
    <name evidence="2" type="ORF">C7N83_02750</name>
</gene>
<sequence>MVWSRLMKKYNNSSNKHPFHPPYKPFGHSLMIQCKEACALYSESQDRKLDWKERMALYIHLTYCPHCRKYSRQLRKIREMMQQWQEPG</sequence>
<feature type="domain" description="Putative zinc-finger" evidence="1">
    <location>
        <begin position="34"/>
        <end position="68"/>
    </location>
</feature>
<evidence type="ECO:0000313" key="3">
    <source>
        <dbReference type="Proteomes" id="UP000241868"/>
    </source>
</evidence>
<evidence type="ECO:0000313" key="2">
    <source>
        <dbReference type="EMBL" id="PSJ81064.1"/>
    </source>
</evidence>
<dbReference type="EMBL" id="PXYY01000009">
    <property type="protein sequence ID" value="PSJ81064.1"/>
    <property type="molecule type" value="Genomic_DNA"/>
</dbReference>
<reference evidence="2 3" key="1">
    <citation type="submission" date="2018-03" db="EMBL/GenBank/DDBJ databases">
        <title>Neisseria weixii sp. nov., isolated from the intestinal contents of Tibetan Plateau pika (Ochotona curzoniae) in Yushu, Qinghai Province, China.</title>
        <authorList>
            <person name="Gui Z."/>
        </authorList>
    </citation>
    <scope>NUCLEOTIDE SEQUENCE [LARGE SCALE GENOMIC DNA]</scope>
    <source>
        <strain evidence="2 3">ATCC 51483</strain>
    </source>
</reference>
<dbReference type="AlphaFoldDB" id="A0A2P7U257"/>
<dbReference type="InterPro" id="IPR027383">
    <property type="entry name" value="Znf_put"/>
</dbReference>
<comment type="caution">
    <text evidence="2">The sequence shown here is derived from an EMBL/GenBank/DDBJ whole genome shotgun (WGS) entry which is preliminary data.</text>
</comment>
<proteinExistence type="predicted"/>
<dbReference type="Pfam" id="PF13490">
    <property type="entry name" value="zf-HC2"/>
    <property type="match status" value="1"/>
</dbReference>